<keyword evidence="4" id="KW-1185">Reference proteome</keyword>
<evidence type="ECO:0000256" key="2">
    <source>
        <dbReference type="ARBA" id="ARBA00023163"/>
    </source>
</evidence>
<protein>
    <submittedName>
        <fullName evidence="3">DNA-directed RNA polymerase subunit Rpb6</fullName>
    </submittedName>
</protein>
<evidence type="ECO:0000313" key="4">
    <source>
        <dbReference type="Proteomes" id="UP000244773"/>
    </source>
</evidence>
<dbReference type="GO" id="GO:0003899">
    <property type="term" value="F:DNA-directed RNA polymerase activity"/>
    <property type="evidence" value="ECO:0007669"/>
    <property type="project" value="InterPro"/>
</dbReference>
<dbReference type="InterPro" id="IPR006110">
    <property type="entry name" value="Pol_omega/Rpo6/RPB6"/>
</dbReference>
<dbReference type="GO" id="GO:0006351">
    <property type="term" value="P:DNA-templated transcription"/>
    <property type="evidence" value="ECO:0007669"/>
    <property type="project" value="InterPro"/>
</dbReference>
<evidence type="ECO:0000313" key="3">
    <source>
        <dbReference type="EMBL" id="AUF82269.1"/>
    </source>
</evidence>
<keyword evidence="2" id="KW-0804">Transcription</keyword>
<dbReference type="Gene3D" id="3.90.940.10">
    <property type="match status" value="1"/>
</dbReference>
<proteinExistence type="predicted"/>
<organism evidence="3">
    <name type="scientific">Tetraselmis virus 1</name>
    <dbReference type="NCBI Taxonomy" id="2060617"/>
    <lineage>
        <taxon>Viruses</taxon>
        <taxon>Varidnaviria</taxon>
        <taxon>Bamfordvirae</taxon>
        <taxon>Nucleocytoviricota</taxon>
        <taxon>Megaviricetes</taxon>
        <taxon>Imitervirales</taxon>
        <taxon>Allomimiviridae</taxon>
        <taxon>Oceanusvirus</taxon>
        <taxon>Oceanusvirus kaneohense</taxon>
    </lineage>
</organism>
<accession>A0A2P0VNE1</accession>
<keyword evidence="1 3" id="KW-0240">DNA-directed RNA polymerase</keyword>
<gene>
    <name evidence="3" type="ORF">TetV_177</name>
</gene>
<sequence>MPKTRPVITKYELTKVLAARVQQLCDGAVTTLPKQHPLSSINSNPMDVAIAELDEKVLPMKITRELPDGTKEVWRLSQLRLPNSFMRHVRSLEILAK</sequence>
<reference evidence="3" key="1">
    <citation type="journal article" date="2018" name="Virology">
        <title>A giant virus infecting green algae encodes key fermentation genes.</title>
        <authorList>
            <person name="Schvarcz C.R."/>
            <person name="Steward G.F."/>
        </authorList>
    </citation>
    <scope>NUCLEOTIDE SEQUENCE [LARGE SCALE GENOMIC DNA]</scope>
</reference>
<dbReference type="GO" id="GO:0000428">
    <property type="term" value="C:DNA-directed RNA polymerase complex"/>
    <property type="evidence" value="ECO:0007669"/>
    <property type="project" value="UniProtKB-KW"/>
</dbReference>
<dbReference type="Proteomes" id="UP000244773">
    <property type="component" value="Segment"/>
</dbReference>
<dbReference type="InterPro" id="IPR036161">
    <property type="entry name" value="RPB6/omega-like_sf"/>
</dbReference>
<dbReference type="EMBL" id="KY322437">
    <property type="protein sequence ID" value="AUF82269.1"/>
    <property type="molecule type" value="Genomic_DNA"/>
</dbReference>
<dbReference type="GO" id="GO:0003677">
    <property type="term" value="F:DNA binding"/>
    <property type="evidence" value="ECO:0007669"/>
    <property type="project" value="InterPro"/>
</dbReference>
<name>A0A2P0VNE1_9VIRU</name>
<dbReference type="SUPFAM" id="SSF63562">
    <property type="entry name" value="RPB6/omega subunit-like"/>
    <property type="match status" value="1"/>
</dbReference>
<dbReference type="Pfam" id="PF01192">
    <property type="entry name" value="RNA_pol_Rpb6"/>
    <property type="match status" value="1"/>
</dbReference>
<evidence type="ECO:0000256" key="1">
    <source>
        <dbReference type="ARBA" id="ARBA00022478"/>
    </source>
</evidence>